<proteinExistence type="predicted"/>
<gene>
    <name evidence="1" type="ORF">HNQ99_003158</name>
</gene>
<comment type="caution">
    <text evidence="1">The sequence shown here is derived from an EMBL/GenBank/DDBJ whole genome shotgun (WGS) entry which is preliminary data.</text>
</comment>
<name>A0A840HWT5_9SPHN</name>
<keyword evidence="2" id="KW-1185">Reference proteome</keyword>
<dbReference type="EMBL" id="JACHOV010000015">
    <property type="protein sequence ID" value="MBB4642822.1"/>
    <property type="molecule type" value="Genomic_DNA"/>
</dbReference>
<protein>
    <submittedName>
        <fullName evidence="1">Uncharacterized protein</fullName>
    </submittedName>
</protein>
<evidence type="ECO:0000313" key="2">
    <source>
        <dbReference type="Proteomes" id="UP000575068"/>
    </source>
</evidence>
<evidence type="ECO:0000313" key="1">
    <source>
        <dbReference type="EMBL" id="MBB4642822.1"/>
    </source>
</evidence>
<dbReference type="AlphaFoldDB" id="A0A840HWT5"/>
<feature type="non-terminal residue" evidence="1">
    <location>
        <position position="1"/>
    </location>
</feature>
<dbReference type="Proteomes" id="UP000575068">
    <property type="component" value="Unassembled WGS sequence"/>
</dbReference>
<reference evidence="1 2" key="1">
    <citation type="submission" date="2020-08" db="EMBL/GenBank/DDBJ databases">
        <title>Genomic Encyclopedia of Type Strains, Phase IV (KMG-IV): sequencing the most valuable type-strain genomes for metagenomic binning, comparative biology and taxonomic classification.</title>
        <authorList>
            <person name="Goeker M."/>
        </authorList>
    </citation>
    <scope>NUCLEOTIDE SEQUENCE [LARGE SCALE GENOMIC DNA]</scope>
    <source>
        <strain evidence="1 2">DSM 7465</strain>
    </source>
</reference>
<sequence length="32" mass="3827">NFRFSRGDASCVPLEGYTPYGLRELWMSFDRR</sequence>
<accession>A0A840HWT5</accession>
<organism evidence="1 2">
    <name type="scientific">Rhizorhapis suberifaciens</name>
    <name type="common">corky root of lettuce</name>
    <dbReference type="NCBI Taxonomy" id="13656"/>
    <lineage>
        <taxon>Bacteria</taxon>
        <taxon>Pseudomonadati</taxon>
        <taxon>Pseudomonadota</taxon>
        <taxon>Alphaproteobacteria</taxon>
        <taxon>Sphingomonadales</taxon>
        <taxon>Sphingomonadaceae</taxon>
        <taxon>Rhizorhapis</taxon>
    </lineage>
</organism>